<reference evidence="4 5" key="1">
    <citation type="submission" date="2018-02" db="EMBL/GenBank/DDBJ databases">
        <title>Comparative genomes isolates from brazilian mangrove.</title>
        <authorList>
            <person name="Araujo J.E."/>
            <person name="Taketani R.G."/>
            <person name="Silva M.C.P."/>
            <person name="Loureco M.V."/>
            <person name="Andreote F.D."/>
        </authorList>
    </citation>
    <scope>NUCLEOTIDE SEQUENCE [LARGE SCALE GENOMIC DNA]</scope>
    <source>
        <strain evidence="4 5">Hex-1 MGV</strain>
    </source>
</reference>
<feature type="signal peptide" evidence="1">
    <location>
        <begin position="1"/>
        <end position="24"/>
    </location>
</feature>
<evidence type="ECO:0000259" key="2">
    <source>
        <dbReference type="Pfam" id="PF14606"/>
    </source>
</evidence>
<feature type="chain" id="PRO_5015734252" description="Hydrolase" evidence="1">
    <location>
        <begin position="25"/>
        <end position="384"/>
    </location>
</feature>
<dbReference type="InterPro" id="IPR036514">
    <property type="entry name" value="SGNH_hydro_sf"/>
</dbReference>
<keyword evidence="1" id="KW-0732">Signal</keyword>
<feature type="domain" description="SGNH hydrolase-type esterase N-terminal" evidence="3">
    <location>
        <begin position="48"/>
        <end position="193"/>
    </location>
</feature>
<dbReference type="AlphaFoldDB" id="A0A2S8G094"/>
<dbReference type="InterPro" id="IPR051532">
    <property type="entry name" value="Ester_Hydrolysis_Enzymes"/>
</dbReference>
<dbReference type="Pfam" id="PF14606">
    <property type="entry name" value="Lipase_GDSL_3"/>
    <property type="match status" value="1"/>
</dbReference>
<dbReference type="CDD" id="cd01844">
    <property type="entry name" value="SGNH_hydrolase_like_6"/>
    <property type="match status" value="1"/>
</dbReference>
<dbReference type="Gene3D" id="3.40.50.1110">
    <property type="entry name" value="SGNH hydrolase"/>
    <property type="match status" value="1"/>
</dbReference>
<dbReference type="Gene3D" id="2.60.120.260">
    <property type="entry name" value="Galactose-binding domain-like"/>
    <property type="match status" value="1"/>
</dbReference>
<name>A0A2S8G094_9BACT</name>
<dbReference type="InterPro" id="IPR013830">
    <property type="entry name" value="SGNH_hydro"/>
</dbReference>
<dbReference type="Pfam" id="PF14607">
    <property type="entry name" value="GxDLY"/>
    <property type="match status" value="1"/>
</dbReference>
<dbReference type="RefSeq" id="WP_105328940.1">
    <property type="nucleotide sequence ID" value="NZ_PUHY01000005.1"/>
</dbReference>
<dbReference type="GO" id="GO:0016788">
    <property type="term" value="F:hydrolase activity, acting on ester bonds"/>
    <property type="evidence" value="ECO:0007669"/>
    <property type="project" value="UniProtKB-ARBA"/>
</dbReference>
<sequence length="384" mass="42375">MRTFRTLANSVGLLSLLLTSVAFAQSKPSLGDIDPDMKADKPAADGLVWHDITEWGVEGRILPDQPRDRWFDRFPKSANGHVTPAVWSLSRDSAGMMVRFKTDATEIHVHYKLMDAGLAMPHMPATGVSGIDLYARDKDGKWKWVMVTKPTQQEMKTAIIKGLAPGMREYAAYLPLYNGVDFVKIGVKPGAKFEELAPREKPIVFYGTSITHGACASRPGMVHTAILGRWLDRPVVNLGFSGNGKMDKEVGDYLVQLDPAAYVIDCLPNMNAAAVTERCVPLVKQLRAARPDTPIILVEDRRNTNDWILPARHEHHTQNHAALKAAYDELTKAGVKHLAYIEGDTLYGDDTEGATDASHASDLGFMRQAEAFKPVLDKMLGESK</sequence>
<dbReference type="InterPro" id="IPR032740">
    <property type="entry name" value="GxDLY"/>
</dbReference>
<proteinExistence type="predicted"/>
<evidence type="ECO:0000313" key="4">
    <source>
        <dbReference type="EMBL" id="PQO37691.1"/>
    </source>
</evidence>
<feature type="domain" description="SGNH hydrolase-type esterase" evidence="2">
    <location>
        <begin position="200"/>
        <end position="376"/>
    </location>
</feature>
<dbReference type="PANTHER" id="PTHR30383">
    <property type="entry name" value="THIOESTERASE 1/PROTEASE 1/LYSOPHOSPHOLIPASE L1"/>
    <property type="match status" value="1"/>
</dbReference>
<dbReference type="SUPFAM" id="SSF52266">
    <property type="entry name" value="SGNH hydrolase"/>
    <property type="match status" value="1"/>
</dbReference>
<dbReference type="PANTHER" id="PTHR30383:SF29">
    <property type="entry name" value="SGNH HYDROLASE-TYPE ESTERASE DOMAIN-CONTAINING PROTEIN"/>
    <property type="match status" value="1"/>
</dbReference>
<gene>
    <name evidence="4" type="ORF">C5Y83_07025</name>
</gene>
<dbReference type="OrthoDB" id="5624617at2"/>
<evidence type="ECO:0000256" key="1">
    <source>
        <dbReference type="SAM" id="SignalP"/>
    </source>
</evidence>
<accession>A0A2S8G094</accession>
<dbReference type="Proteomes" id="UP000238322">
    <property type="component" value="Unassembled WGS sequence"/>
</dbReference>
<evidence type="ECO:0008006" key="6">
    <source>
        <dbReference type="Google" id="ProtNLM"/>
    </source>
</evidence>
<protein>
    <recommendedName>
        <fullName evidence="6">Hydrolase</fullName>
    </recommendedName>
</protein>
<comment type="caution">
    <text evidence="4">The sequence shown here is derived from an EMBL/GenBank/DDBJ whole genome shotgun (WGS) entry which is preliminary data.</text>
</comment>
<evidence type="ECO:0000313" key="5">
    <source>
        <dbReference type="Proteomes" id="UP000238322"/>
    </source>
</evidence>
<evidence type="ECO:0000259" key="3">
    <source>
        <dbReference type="Pfam" id="PF14607"/>
    </source>
</evidence>
<dbReference type="EMBL" id="PUHY01000005">
    <property type="protein sequence ID" value="PQO37691.1"/>
    <property type="molecule type" value="Genomic_DNA"/>
</dbReference>
<organism evidence="4 5">
    <name type="scientific">Blastopirellula marina</name>
    <dbReference type="NCBI Taxonomy" id="124"/>
    <lineage>
        <taxon>Bacteria</taxon>
        <taxon>Pseudomonadati</taxon>
        <taxon>Planctomycetota</taxon>
        <taxon>Planctomycetia</taxon>
        <taxon>Pirellulales</taxon>
        <taxon>Pirellulaceae</taxon>
        <taxon>Blastopirellula</taxon>
    </lineage>
</organism>